<dbReference type="EMBL" id="QDDL01000001">
    <property type="protein sequence ID" value="PVZ72414.1"/>
    <property type="molecule type" value="Genomic_DNA"/>
</dbReference>
<evidence type="ECO:0000256" key="3">
    <source>
        <dbReference type="ARBA" id="ARBA00022729"/>
    </source>
</evidence>
<dbReference type="NCBIfam" id="NF037995">
    <property type="entry name" value="TRAP_S1"/>
    <property type="match status" value="1"/>
</dbReference>
<dbReference type="CDD" id="cd13673">
    <property type="entry name" value="PBP2_TRAP_SBP_like_2"/>
    <property type="match status" value="1"/>
</dbReference>
<dbReference type="Gene3D" id="3.40.190.170">
    <property type="entry name" value="Bacterial extracellular solute-binding protein, family 7"/>
    <property type="match status" value="1"/>
</dbReference>
<reference evidence="5 6" key="1">
    <citation type="submission" date="2018-04" db="EMBL/GenBank/DDBJ databases">
        <title>Thalassorhabdus spongiae gen. nov., sp. nov., isolated from a marine sponge in South-West Iceland.</title>
        <authorList>
            <person name="Knobloch S."/>
            <person name="Daussin A."/>
            <person name="Johannsson R."/>
            <person name="Marteinsson V.T."/>
        </authorList>
    </citation>
    <scope>NUCLEOTIDE SEQUENCE [LARGE SCALE GENOMIC DNA]</scope>
    <source>
        <strain evidence="5 6">Hp12</strain>
    </source>
</reference>
<dbReference type="OrthoDB" id="8690069at2"/>
<feature type="signal peptide" evidence="4">
    <location>
        <begin position="1"/>
        <end position="23"/>
    </location>
</feature>
<dbReference type="PANTHER" id="PTHR33376:SF7">
    <property type="entry name" value="C4-DICARBOXYLATE-BINDING PROTEIN DCTB"/>
    <property type="match status" value="1"/>
</dbReference>
<protein>
    <submittedName>
        <fullName evidence="5">C4-dicarboxylate ABC transporter</fullName>
    </submittedName>
</protein>
<comment type="similarity">
    <text evidence="1">Belongs to the bacterial solute-binding protein 7 family.</text>
</comment>
<feature type="chain" id="PRO_5016054065" evidence="4">
    <location>
        <begin position="24"/>
        <end position="330"/>
    </location>
</feature>
<dbReference type="GO" id="GO:0055085">
    <property type="term" value="P:transmembrane transport"/>
    <property type="evidence" value="ECO:0007669"/>
    <property type="project" value="InterPro"/>
</dbReference>
<keyword evidence="6" id="KW-1185">Reference proteome</keyword>
<dbReference type="InterPro" id="IPR038404">
    <property type="entry name" value="TRAP_DctP_sf"/>
</dbReference>
<evidence type="ECO:0000256" key="2">
    <source>
        <dbReference type="ARBA" id="ARBA00022448"/>
    </source>
</evidence>
<evidence type="ECO:0000313" key="5">
    <source>
        <dbReference type="EMBL" id="PVZ72414.1"/>
    </source>
</evidence>
<dbReference type="InterPro" id="IPR018389">
    <property type="entry name" value="DctP_fam"/>
</dbReference>
<comment type="caution">
    <text evidence="5">The sequence shown here is derived from an EMBL/GenBank/DDBJ whole genome shotgun (WGS) entry which is preliminary data.</text>
</comment>
<dbReference type="PANTHER" id="PTHR33376">
    <property type="match status" value="1"/>
</dbReference>
<accession>A0A2V1GZD9</accession>
<keyword evidence="3 4" id="KW-0732">Signal</keyword>
<proteinExistence type="inferred from homology"/>
<dbReference type="Pfam" id="PF03480">
    <property type="entry name" value="DctP"/>
    <property type="match status" value="1"/>
</dbReference>
<keyword evidence="2" id="KW-0813">Transport</keyword>
<evidence type="ECO:0000256" key="4">
    <source>
        <dbReference type="SAM" id="SignalP"/>
    </source>
</evidence>
<evidence type="ECO:0000256" key="1">
    <source>
        <dbReference type="ARBA" id="ARBA00009023"/>
    </source>
</evidence>
<dbReference type="AlphaFoldDB" id="A0A2V1GZD9"/>
<gene>
    <name evidence="5" type="ORF">DC094_05260</name>
</gene>
<dbReference type="Proteomes" id="UP000244906">
    <property type="component" value="Unassembled WGS sequence"/>
</dbReference>
<dbReference type="RefSeq" id="WP_116686000.1">
    <property type="nucleotide sequence ID" value="NZ_CAWNYD010000001.1"/>
</dbReference>
<name>A0A2V1GZD9_9GAMM</name>
<organism evidence="5 6">
    <name type="scientific">Pelagibaculum spongiae</name>
    <dbReference type="NCBI Taxonomy" id="2080658"/>
    <lineage>
        <taxon>Bacteria</taxon>
        <taxon>Pseudomonadati</taxon>
        <taxon>Pseudomonadota</taxon>
        <taxon>Gammaproteobacteria</taxon>
        <taxon>Oceanospirillales</taxon>
        <taxon>Pelagibaculum</taxon>
    </lineage>
</organism>
<sequence>MKKSLLLSTVIAGVLAISSVAEAKRLKISHIRPQGTTIDLELKDFAGEVKKASDGDLKMRIFAASALGDYTTVQERVSVGAVDMAVQPAATAASRRMQITAFPYVAENWKQAKSIYGPGGAIYDAMKGLYAKQDITMLAAYPVYFGGVALNREAIAPGDPTVEKGIKVRVPGIKSFQLEGSSLGYISAPIPFSEAFTAVQTGVVDGVIGSGAEGYYASFRDVTKTYIPLNTHFEVWYMIVNTETLNDLDKKDRAVLVKAATNFETKRWTTAEADQAANEKRLADNGATIIKLTDEQLAATAKKVRAEVWPVILKDVGEEWGKKILSQVAP</sequence>
<evidence type="ECO:0000313" key="6">
    <source>
        <dbReference type="Proteomes" id="UP000244906"/>
    </source>
</evidence>